<accession>A0A9Q9ADW0</accession>
<reference evidence="4" key="1">
    <citation type="submission" date="2022-06" db="EMBL/GenBank/DDBJ databases">
        <title>Complete genome sequences of two strains of the flax pathogen Septoria linicola.</title>
        <authorList>
            <person name="Lapalu N."/>
            <person name="Simon A."/>
            <person name="Demenou B."/>
            <person name="Paumier D."/>
            <person name="Guillot M.-P."/>
            <person name="Gout L."/>
            <person name="Valade R."/>
        </authorList>
    </citation>
    <scope>NUCLEOTIDE SEQUENCE</scope>
    <source>
        <strain evidence="4">SE15195</strain>
    </source>
</reference>
<evidence type="ECO:0000259" key="2">
    <source>
        <dbReference type="Pfam" id="PF03446"/>
    </source>
</evidence>
<dbReference type="InterPro" id="IPR015814">
    <property type="entry name" value="Pgluconate_DH_NAD-bd_C"/>
</dbReference>
<sequence>MARAIIGIVSIGDMGLGIAKLLKAHGFRVVTNATGRSAATLQRARENSIELVADDLELCNTVDIILSILPPAFAVTLAENVVTASNCPDFDRRGKALCYLDLNAISPARARHIEELLTHGSSHIKFIDGGIIGAPPKLQENGTWRVPSIPLSGPIRLSDAVDDGEQITKILNARTISPTVGTASGLKMCFASLSKGFTALAIQSYSTASNLGVLAELQAELDTFSPGVRTRAENGLVSMPPKAYRWVDEMREIAATFELDGGFSQQESPFRGIAEVYDLVANDTVLGNEKVGQRSRGQTAEDVASLITEGTRKRKEKSD</sequence>
<evidence type="ECO:0000256" key="1">
    <source>
        <dbReference type="SAM" id="MobiDB-lite"/>
    </source>
</evidence>
<protein>
    <submittedName>
        <fullName evidence="4">6-phosphogluconate dehydrogenase, NADP-binding, 6-phosphogluconate dehydrogenase, domain 2</fullName>
    </submittedName>
</protein>
<dbReference type="SUPFAM" id="SSF48179">
    <property type="entry name" value="6-phosphogluconate dehydrogenase C-terminal domain-like"/>
    <property type="match status" value="1"/>
</dbReference>
<dbReference type="SUPFAM" id="SSF51735">
    <property type="entry name" value="NAD(P)-binding Rossmann-fold domains"/>
    <property type="match status" value="1"/>
</dbReference>
<dbReference type="Pfam" id="PF03446">
    <property type="entry name" value="NAD_binding_2"/>
    <property type="match status" value="1"/>
</dbReference>
<feature type="domain" description="Phosphogluconate dehydrogenase NAD-binding putative C-terminal" evidence="3">
    <location>
        <begin position="208"/>
        <end position="279"/>
    </location>
</feature>
<feature type="region of interest" description="Disordered" evidence="1">
    <location>
        <begin position="291"/>
        <end position="319"/>
    </location>
</feature>
<name>A0A9Q9ADW0_9PEZI</name>
<proteinExistence type="predicted"/>
<evidence type="ECO:0000313" key="4">
    <source>
        <dbReference type="EMBL" id="USW47315.1"/>
    </source>
</evidence>
<dbReference type="InterPro" id="IPR036291">
    <property type="entry name" value="NAD(P)-bd_dom_sf"/>
</dbReference>
<dbReference type="AlphaFoldDB" id="A0A9Q9ADW0"/>
<dbReference type="InterPro" id="IPR006115">
    <property type="entry name" value="6PGDH_NADP-bd"/>
</dbReference>
<gene>
    <name evidence="4" type="ORF">Slin15195_G006340</name>
</gene>
<dbReference type="Proteomes" id="UP001056384">
    <property type="component" value="Chromosome 1"/>
</dbReference>
<dbReference type="InterPro" id="IPR013328">
    <property type="entry name" value="6PGD_dom2"/>
</dbReference>
<dbReference type="Pfam" id="PF09130">
    <property type="entry name" value="DUF1932"/>
    <property type="match status" value="1"/>
</dbReference>
<dbReference type="EMBL" id="CP099418">
    <property type="protein sequence ID" value="USW47315.1"/>
    <property type="molecule type" value="Genomic_DNA"/>
</dbReference>
<evidence type="ECO:0000259" key="3">
    <source>
        <dbReference type="Pfam" id="PF09130"/>
    </source>
</evidence>
<dbReference type="GO" id="GO:0050661">
    <property type="term" value="F:NADP binding"/>
    <property type="evidence" value="ECO:0007669"/>
    <property type="project" value="InterPro"/>
</dbReference>
<organism evidence="4 5">
    <name type="scientific">Septoria linicola</name>
    <dbReference type="NCBI Taxonomy" id="215465"/>
    <lineage>
        <taxon>Eukaryota</taxon>
        <taxon>Fungi</taxon>
        <taxon>Dikarya</taxon>
        <taxon>Ascomycota</taxon>
        <taxon>Pezizomycotina</taxon>
        <taxon>Dothideomycetes</taxon>
        <taxon>Dothideomycetidae</taxon>
        <taxon>Mycosphaerellales</taxon>
        <taxon>Mycosphaerellaceae</taxon>
        <taxon>Septoria</taxon>
    </lineage>
</organism>
<dbReference type="InterPro" id="IPR008927">
    <property type="entry name" value="6-PGluconate_DH-like_C_sf"/>
</dbReference>
<evidence type="ECO:0000313" key="5">
    <source>
        <dbReference type="Proteomes" id="UP001056384"/>
    </source>
</evidence>
<feature type="domain" description="6-phosphogluconate dehydrogenase NADP-binding" evidence="2">
    <location>
        <begin position="6"/>
        <end position="135"/>
    </location>
</feature>
<keyword evidence="5" id="KW-1185">Reference proteome</keyword>
<dbReference type="Gene3D" id="3.40.50.720">
    <property type="entry name" value="NAD(P)-binding Rossmann-like Domain"/>
    <property type="match status" value="1"/>
</dbReference>
<dbReference type="Gene3D" id="1.10.1040.10">
    <property type="entry name" value="N-(1-d-carboxylethyl)-l-norvaline Dehydrogenase, domain 2"/>
    <property type="match status" value="1"/>
</dbReference>